<dbReference type="EMBL" id="JAQQLF010000021">
    <property type="protein sequence ID" value="MDC7718496.1"/>
    <property type="molecule type" value="Genomic_DNA"/>
</dbReference>
<comment type="similarity">
    <text evidence="3">Belongs to the flagella basal body rod proteins family.</text>
</comment>
<dbReference type="InterPro" id="IPR010930">
    <property type="entry name" value="Flg_bb/hook_C_dom"/>
</dbReference>
<gene>
    <name evidence="10" type="primary">flgK</name>
    <name evidence="10" type="ORF">PQU95_14905</name>
</gene>
<dbReference type="NCBIfam" id="TIGR02492">
    <property type="entry name" value="flgK_ends"/>
    <property type="match status" value="1"/>
</dbReference>
<comment type="subcellular location">
    <subcellularLocation>
        <location evidence="1">Bacterial flagellum</location>
    </subcellularLocation>
    <subcellularLocation>
        <location evidence="2">Secreted</location>
    </subcellularLocation>
</comment>
<dbReference type="SUPFAM" id="SSF64518">
    <property type="entry name" value="Phase 1 flagellin"/>
    <property type="match status" value="1"/>
</dbReference>
<evidence type="ECO:0000256" key="6">
    <source>
        <dbReference type="ARBA" id="ARBA00023143"/>
    </source>
</evidence>
<keyword evidence="10" id="KW-0966">Cell projection</keyword>
<name>A0ABT5J105_9NEIS</name>
<evidence type="ECO:0000256" key="2">
    <source>
        <dbReference type="ARBA" id="ARBA00004613"/>
    </source>
</evidence>
<evidence type="ECO:0000256" key="4">
    <source>
        <dbReference type="ARBA" id="ARBA00016244"/>
    </source>
</evidence>
<keyword evidence="10" id="KW-0282">Flagellum</keyword>
<protein>
    <recommendedName>
        <fullName evidence="4">Flagellar hook-associated protein 1</fullName>
    </recommendedName>
</protein>
<feature type="domain" description="Flagellar basal body rod protein N-terminal" evidence="7">
    <location>
        <begin position="8"/>
        <end position="35"/>
    </location>
</feature>
<dbReference type="InterPro" id="IPR053927">
    <property type="entry name" value="FlgK_helical"/>
</dbReference>
<dbReference type="PANTHER" id="PTHR30033:SF1">
    <property type="entry name" value="FLAGELLAR HOOK-ASSOCIATED PROTEIN 1"/>
    <property type="match status" value="1"/>
</dbReference>
<comment type="caution">
    <text evidence="10">The sequence shown here is derived from an EMBL/GenBank/DDBJ whole genome shotgun (WGS) entry which is preliminary data.</text>
</comment>
<keyword evidence="5" id="KW-0964">Secreted</keyword>
<evidence type="ECO:0000313" key="10">
    <source>
        <dbReference type="EMBL" id="MDC7718496.1"/>
    </source>
</evidence>
<dbReference type="Pfam" id="PF00460">
    <property type="entry name" value="Flg_bb_rod"/>
    <property type="match status" value="1"/>
</dbReference>
<evidence type="ECO:0000256" key="1">
    <source>
        <dbReference type="ARBA" id="ARBA00004365"/>
    </source>
</evidence>
<evidence type="ECO:0000256" key="3">
    <source>
        <dbReference type="ARBA" id="ARBA00009677"/>
    </source>
</evidence>
<dbReference type="Pfam" id="PF06429">
    <property type="entry name" value="Flg_bbr_C"/>
    <property type="match status" value="1"/>
</dbReference>
<organism evidence="10 11">
    <name type="scientific">Vogesella aquatica</name>
    <dbReference type="NCBI Taxonomy" id="2984206"/>
    <lineage>
        <taxon>Bacteria</taxon>
        <taxon>Pseudomonadati</taxon>
        <taxon>Pseudomonadota</taxon>
        <taxon>Betaproteobacteria</taxon>
        <taxon>Neisseriales</taxon>
        <taxon>Chromobacteriaceae</taxon>
        <taxon>Vogesella</taxon>
    </lineage>
</organism>
<keyword evidence="10" id="KW-0969">Cilium</keyword>
<dbReference type="PRINTS" id="PR01005">
    <property type="entry name" value="FLGHOOKAP1"/>
</dbReference>
<keyword evidence="11" id="KW-1185">Reference proteome</keyword>
<dbReference type="InterPro" id="IPR002371">
    <property type="entry name" value="FlgK"/>
</dbReference>
<dbReference type="Proteomes" id="UP001219956">
    <property type="component" value="Unassembled WGS sequence"/>
</dbReference>
<proteinExistence type="inferred from homology"/>
<evidence type="ECO:0000256" key="5">
    <source>
        <dbReference type="ARBA" id="ARBA00022525"/>
    </source>
</evidence>
<keyword evidence="6" id="KW-0975">Bacterial flagellum</keyword>
<evidence type="ECO:0000313" key="11">
    <source>
        <dbReference type="Proteomes" id="UP001219956"/>
    </source>
</evidence>
<sequence length="625" mass="65974">MSGSIFGIAVTGLNAAKAALETTSHNIGNVNTQGYSRQTTTQKASDPLFEGYGFVGTGANLTGVNRIFDQFTEAQLRDVNAKVASLDAQTQSLHDLDNLMADSNAGLSSVIQGFFSSMQTLNAQPSSTAARQSVLSQAQALAGRFSAIGSRVEELRQGLSIQANSSVESINAHASEIASINRQIATMQQGAGRLPNDLLDRRDALVQKLNGLIKTDVVVQDDGSYSIFVGQGQALVLGDQAGKMVLQRVNPDDPDAISVGIAIPNVNGTITVDPARMGGGKLEGIMGVLGTDVRRIQTDLGRMAVELSDAFNRQHALGYDLTGQPATGALFFADLTAERTAAEATGASPDKQAFFMRQALDKFAVVIADPSKIAASSALQGKNVADPAAGKPSIASIWQTANLHQSTTPALDTNPTLNQLLAQATPAVPSLNLHYDPAAAGVPFSITAVPGLTISAVTLSTTQSGVYEFTVQSGNDKVNIQFKPEGVSTTAQDITLGTKPLGTLAAQDNANMLEMSRLQTKPLVRPTPTASSNLVPPLTDKPTTNLQSFYGQMVSYVGNRTNVAQIALTAQEASQQQVSLNREEISGVNLDEEAANLIRFQQAYQASSRVIQVAQDMFKNLLELR</sequence>
<feature type="domain" description="Flagellar basal-body/hook protein C-terminal" evidence="8">
    <location>
        <begin position="584"/>
        <end position="624"/>
    </location>
</feature>
<reference evidence="10 11" key="1">
    <citation type="submission" date="2023-01" db="EMBL/GenBank/DDBJ databases">
        <title>Novel species of the genus Vogesella isolated from rivers.</title>
        <authorList>
            <person name="Lu H."/>
        </authorList>
    </citation>
    <scope>NUCLEOTIDE SEQUENCE [LARGE SCALE GENOMIC DNA]</scope>
    <source>
        <strain evidence="10 11">DC21W</strain>
    </source>
</reference>
<evidence type="ECO:0000259" key="8">
    <source>
        <dbReference type="Pfam" id="PF06429"/>
    </source>
</evidence>
<evidence type="ECO:0000259" key="7">
    <source>
        <dbReference type="Pfam" id="PF00460"/>
    </source>
</evidence>
<dbReference type="PANTHER" id="PTHR30033">
    <property type="entry name" value="FLAGELLAR HOOK-ASSOCIATED PROTEIN 1"/>
    <property type="match status" value="1"/>
</dbReference>
<dbReference type="RefSeq" id="WP_272752738.1">
    <property type="nucleotide sequence ID" value="NZ_JAQQLF010000021.1"/>
</dbReference>
<dbReference type="InterPro" id="IPR001444">
    <property type="entry name" value="Flag_bb_rod_N"/>
</dbReference>
<dbReference type="Pfam" id="PF22638">
    <property type="entry name" value="FlgK_D1"/>
    <property type="match status" value="1"/>
</dbReference>
<accession>A0ABT5J105</accession>
<feature type="domain" description="Flagellar hook-associated protein FlgK helical" evidence="9">
    <location>
        <begin position="94"/>
        <end position="332"/>
    </location>
</feature>
<evidence type="ECO:0000259" key="9">
    <source>
        <dbReference type="Pfam" id="PF22638"/>
    </source>
</evidence>